<dbReference type="EMBL" id="CAJVCH010485354">
    <property type="protein sequence ID" value="CAG7820635.1"/>
    <property type="molecule type" value="Genomic_DNA"/>
</dbReference>
<protein>
    <recommendedName>
        <fullName evidence="1">dUTPase-like domain-containing protein</fullName>
    </recommendedName>
</protein>
<feature type="domain" description="dUTPase-like" evidence="1">
    <location>
        <begin position="2"/>
        <end position="106"/>
    </location>
</feature>
<comment type="caution">
    <text evidence="2">The sequence shown here is derived from an EMBL/GenBank/DDBJ whole genome shotgun (WGS) entry which is preliminary data.</text>
</comment>
<keyword evidence="3" id="KW-1185">Reference proteome</keyword>
<name>A0A8J2KSS5_9HEXA</name>
<dbReference type="InterPro" id="IPR029054">
    <property type="entry name" value="dUTPase-like"/>
</dbReference>
<dbReference type="AlphaFoldDB" id="A0A8J2KSS5"/>
<accession>A0A8J2KSS5</accession>
<reference evidence="2" key="1">
    <citation type="submission" date="2021-06" db="EMBL/GenBank/DDBJ databases">
        <authorList>
            <person name="Hodson N. C."/>
            <person name="Mongue J. A."/>
            <person name="Jaron S. K."/>
        </authorList>
    </citation>
    <scope>NUCLEOTIDE SEQUENCE</scope>
</reference>
<evidence type="ECO:0000313" key="3">
    <source>
        <dbReference type="Proteomes" id="UP000708208"/>
    </source>
</evidence>
<evidence type="ECO:0000313" key="2">
    <source>
        <dbReference type="EMBL" id="CAG7820635.1"/>
    </source>
</evidence>
<evidence type="ECO:0000259" key="1">
    <source>
        <dbReference type="Pfam" id="PF00692"/>
    </source>
</evidence>
<organism evidence="2 3">
    <name type="scientific">Allacma fusca</name>
    <dbReference type="NCBI Taxonomy" id="39272"/>
    <lineage>
        <taxon>Eukaryota</taxon>
        <taxon>Metazoa</taxon>
        <taxon>Ecdysozoa</taxon>
        <taxon>Arthropoda</taxon>
        <taxon>Hexapoda</taxon>
        <taxon>Collembola</taxon>
        <taxon>Symphypleona</taxon>
        <taxon>Sminthuridae</taxon>
        <taxon>Allacma</taxon>
    </lineage>
</organism>
<gene>
    <name evidence="2" type="ORF">AFUS01_LOCUS31019</name>
</gene>
<sequence>MFPPGGRERVKTGIQIELPSGTYIRLRERSPMATRVLRFNCVLKNRLLMDTCVEIEVILKYDHYKSAQILVGTRIGQLHVKPLAENLEVELVQELSQTKRGDNGFGLVVYINLLQFFYFVES</sequence>
<dbReference type="Proteomes" id="UP000708208">
    <property type="component" value="Unassembled WGS sequence"/>
</dbReference>
<dbReference type="OrthoDB" id="419889at2759"/>
<proteinExistence type="predicted"/>
<dbReference type="Pfam" id="PF00692">
    <property type="entry name" value="dUTPase"/>
    <property type="match status" value="1"/>
</dbReference>